<dbReference type="Pfam" id="PF01936">
    <property type="entry name" value="NYN"/>
    <property type="match status" value="1"/>
</dbReference>
<feature type="domain" description="NYN" evidence="2">
    <location>
        <begin position="448"/>
        <end position="589"/>
    </location>
</feature>
<dbReference type="PANTHER" id="PTHR14379:SF3">
    <property type="entry name" value="MEIOSIS REGULATOR AND MRNA STABILITY FACTOR 1"/>
    <property type="match status" value="1"/>
</dbReference>
<evidence type="ECO:0000256" key="1">
    <source>
        <dbReference type="SAM" id="MobiDB-lite"/>
    </source>
</evidence>
<dbReference type="InterPro" id="IPR021139">
    <property type="entry name" value="NYN"/>
</dbReference>
<dbReference type="GO" id="GO:0005777">
    <property type="term" value="C:peroxisome"/>
    <property type="evidence" value="ECO:0007669"/>
    <property type="project" value="InterPro"/>
</dbReference>
<reference evidence="3 4" key="1">
    <citation type="submission" date="2021-06" db="EMBL/GenBank/DDBJ databases">
        <title>Caerostris darwini draft genome.</title>
        <authorList>
            <person name="Kono N."/>
            <person name="Arakawa K."/>
        </authorList>
    </citation>
    <scope>NUCLEOTIDE SEQUENCE [LARGE SCALE GENOMIC DNA]</scope>
</reference>
<evidence type="ECO:0000313" key="4">
    <source>
        <dbReference type="Proteomes" id="UP001054837"/>
    </source>
</evidence>
<comment type="caution">
    <text evidence="3">The sequence shown here is derived from an EMBL/GenBank/DDBJ whole genome shotgun (WGS) entry which is preliminary data.</text>
</comment>
<dbReference type="GO" id="GO:0010468">
    <property type="term" value="P:regulation of gene expression"/>
    <property type="evidence" value="ECO:0007669"/>
    <property type="project" value="InterPro"/>
</dbReference>
<dbReference type="GO" id="GO:1905762">
    <property type="term" value="F:CCR4-NOT complex binding"/>
    <property type="evidence" value="ECO:0007669"/>
    <property type="project" value="TreeGrafter"/>
</dbReference>
<dbReference type="PANTHER" id="PTHR14379">
    <property type="entry name" value="LIMKAIN B LKAP"/>
    <property type="match status" value="1"/>
</dbReference>
<keyword evidence="4" id="KW-1185">Reference proteome</keyword>
<dbReference type="CDD" id="cd10910">
    <property type="entry name" value="PIN_limkain_b1_N_like"/>
    <property type="match status" value="1"/>
</dbReference>
<feature type="region of interest" description="Disordered" evidence="1">
    <location>
        <begin position="133"/>
        <end position="152"/>
    </location>
</feature>
<feature type="region of interest" description="Disordered" evidence="1">
    <location>
        <begin position="210"/>
        <end position="297"/>
    </location>
</feature>
<feature type="compositionally biased region" description="Basic residues" evidence="1">
    <location>
        <begin position="134"/>
        <end position="144"/>
    </location>
</feature>
<dbReference type="InterPro" id="IPR024768">
    <property type="entry name" value="Marf1"/>
</dbReference>
<feature type="compositionally biased region" description="Polar residues" evidence="1">
    <location>
        <begin position="210"/>
        <end position="236"/>
    </location>
</feature>
<evidence type="ECO:0000259" key="2">
    <source>
        <dbReference type="Pfam" id="PF01936"/>
    </source>
</evidence>
<dbReference type="GO" id="GO:0004540">
    <property type="term" value="F:RNA nuclease activity"/>
    <property type="evidence" value="ECO:0007669"/>
    <property type="project" value="InterPro"/>
</dbReference>
<feature type="compositionally biased region" description="Polar residues" evidence="1">
    <location>
        <begin position="251"/>
        <end position="261"/>
    </location>
</feature>
<gene>
    <name evidence="3" type="primary">marf1</name>
    <name evidence="3" type="ORF">CDAR_92141</name>
</gene>
<accession>A0AAV4QMG4</accession>
<sequence>MMFLKDEKKKNPGCFFFEQKIKEEWKPKSSTSDADKPKIDKKGNNANLDIFKHQRTQGNKGNFEANKHNIFPSNQQTYLQKRIQTENFNVPHDELFSRNLEANLSNQTSIMNVNSSNLTPQFNYSSTSFPSHVHQTRGFHKKSNRGSNFQLSPETFETPVQTRVFSGYQESDTQINNLKATKIGRSQTQPNFYPGHNSEEIRFQQLHSQKAFSSGKSQVHKPINSTSQTTQSSEVDFSSRPRGFNMEPKNTFLSPKTSNPLLPNPSAAKLSNTLPVGRSKSSTPYSSQTHLNENSSTNAVVQNSSFETKNALLKSPPVYQNEKNFQNLGGKGNRPDLSQNEKTNKEIRTWVSSNTFQTIPVNTETGKVSHLNAPGRRRRFAPGEEDASASIYSPEANFWTADFPNNEISSFSDESKVTRDDFMISSIKSSEFTKNTGLKISSKDTGVISVFWDIENCPVPYGKSAVDFVKHVRTTLYENRTEGSFNVACDVHNLSNAQAHELHSSNVTVCHMSSTNKNAADAKLNCLLYEFLELYKGRTGCAIVLISGDSDFANILNTLRFRYNIYVNLICKNNAKHSLVEAAHRCVFYEDFIKMLPARSLADDIECLIIVSNFPKNMMTKLVKNALSYRLRSVNCKMKNINEISAEIVLPDDCARDRALQLLKNFEIGGNEIKTECSDKKKGDWISSKPINPKNKYTGEVKSTFDDKNFQSSSWNNAPNRLGYRKNN</sequence>
<evidence type="ECO:0000313" key="3">
    <source>
        <dbReference type="EMBL" id="GIY10620.1"/>
    </source>
</evidence>
<proteinExistence type="predicted"/>
<protein>
    <submittedName>
        <fullName evidence="3">Meiosis regulator and mRNA stability factor 1</fullName>
    </submittedName>
</protein>
<name>A0AAV4QMG4_9ARAC</name>
<dbReference type="Gene3D" id="3.40.50.1010">
    <property type="entry name" value="5'-nuclease"/>
    <property type="match status" value="1"/>
</dbReference>
<organism evidence="3 4">
    <name type="scientific">Caerostris darwini</name>
    <dbReference type="NCBI Taxonomy" id="1538125"/>
    <lineage>
        <taxon>Eukaryota</taxon>
        <taxon>Metazoa</taxon>
        <taxon>Ecdysozoa</taxon>
        <taxon>Arthropoda</taxon>
        <taxon>Chelicerata</taxon>
        <taxon>Arachnida</taxon>
        <taxon>Araneae</taxon>
        <taxon>Araneomorphae</taxon>
        <taxon>Entelegynae</taxon>
        <taxon>Araneoidea</taxon>
        <taxon>Araneidae</taxon>
        <taxon>Caerostris</taxon>
    </lineage>
</organism>
<dbReference type="Proteomes" id="UP001054837">
    <property type="component" value="Unassembled WGS sequence"/>
</dbReference>
<dbReference type="EMBL" id="BPLQ01004772">
    <property type="protein sequence ID" value="GIY10620.1"/>
    <property type="molecule type" value="Genomic_DNA"/>
</dbReference>
<dbReference type="AlphaFoldDB" id="A0AAV4QMG4"/>
<feature type="compositionally biased region" description="Polar residues" evidence="1">
    <location>
        <begin position="269"/>
        <end position="297"/>
    </location>
</feature>